<gene>
    <name evidence="2" type="ORF">MANES_13G037100v8</name>
</gene>
<dbReference type="AlphaFoldDB" id="A0A2C9UPP5"/>
<keyword evidence="1" id="KW-0732">Signal</keyword>
<dbReference type="Gramene" id="Manes.13G037100.1.v8.1">
    <property type="protein sequence ID" value="Manes.13G037100.1.v8.1.CDS"/>
    <property type="gene ID" value="Manes.13G037100.v8.1"/>
</dbReference>
<dbReference type="EMBL" id="CM004399">
    <property type="protein sequence ID" value="OAY32676.1"/>
    <property type="molecule type" value="Genomic_DNA"/>
</dbReference>
<comment type="caution">
    <text evidence="2">The sequence shown here is derived from an EMBL/GenBank/DDBJ whole genome shotgun (WGS) entry which is preliminary data.</text>
</comment>
<sequence length="73" mass="7893">MARLSSCLFLVLLFLAAAKGGLCQAGEPKQCIISWDCQGNTACKVECRTNYRRGRGFCTGSPRACLCAYLCPP</sequence>
<protein>
    <recommendedName>
        <fullName evidence="4">Knottin scorpion toxin-like domain-containing protein</fullName>
    </recommendedName>
</protein>
<accession>A0A2C9UPP5</accession>
<proteinExistence type="predicted"/>
<keyword evidence="3" id="KW-1185">Reference proteome</keyword>
<evidence type="ECO:0008006" key="4">
    <source>
        <dbReference type="Google" id="ProtNLM"/>
    </source>
</evidence>
<name>A0A2C9UPP5_MANES</name>
<evidence type="ECO:0000313" key="3">
    <source>
        <dbReference type="Proteomes" id="UP000091857"/>
    </source>
</evidence>
<evidence type="ECO:0000313" key="2">
    <source>
        <dbReference type="EMBL" id="OAY32676.1"/>
    </source>
</evidence>
<dbReference type="Proteomes" id="UP000091857">
    <property type="component" value="Chromosome 13"/>
</dbReference>
<evidence type="ECO:0000256" key="1">
    <source>
        <dbReference type="SAM" id="SignalP"/>
    </source>
</evidence>
<reference evidence="3" key="1">
    <citation type="journal article" date="2016" name="Nat. Biotechnol.">
        <title>Sequencing wild and cultivated cassava and related species reveals extensive interspecific hybridization and genetic diversity.</title>
        <authorList>
            <person name="Bredeson J.V."/>
            <person name="Lyons J.B."/>
            <person name="Prochnik S.E."/>
            <person name="Wu G.A."/>
            <person name="Ha C.M."/>
            <person name="Edsinger-Gonzales E."/>
            <person name="Grimwood J."/>
            <person name="Schmutz J."/>
            <person name="Rabbi I.Y."/>
            <person name="Egesi C."/>
            <person name="Nauluvula P."/>
            <person name="Lebot V."/>
            <person name="Ndunguru J."/>
            <person name="Mkamilo G."/>
            <person name="Bart R.S."/>
            <person name="Setter T.L."/>
            <person name="Gleadow R.M."/>
            <person name="Kulakow P."/>
            <person name="Ferguson M.E."/>
            <person name="Rounsley S."/>
            <person name="Rokhsar D.S."/>
        </authorList>
    </citation>
    <scope>NUCLEOTIDE SEQUENCE [LARGE SCALE GENOMIC DNA]</scope>
    <source>
        <strain evidence="3">cv. AM560-2</strain>
    </source>
</reference>
<feature type="signal peptide" evidence="1">
    <location>
        <begin position="1"/>
        <end position="23"/>
    </location>
</feature>
<feature type="chain" id="PRO_5013039306" description="Knottin scorpion toxin-like domain-containing protein" evidence="1">
    <location>
        <begin position="24"/>
        <end position="73"/>
    </location>
</feature>
<organism evidence="2 3">
    <name type="scientific">Manihot esculenta</name>
    <name type="common">Cassava</name>
    <name type="synonym">Jatropha manihot</name>
    <dbReference type="NCBI Taxonomy" id="3983"/>
    <lineage>
        <taxon>Eukaryota</taxon>
        <taxon>Viridiplantae</taxon>
        <taxon>Streptophyta</taxon>
        <taxon>Embryophyta</taxon>
        <taxon>Tracheophyta</taxon>
        <taxon>Spermatophyta</taxon>
        <taxon>Magnoliopsida</taxon>
        <taxon>eudicotyledons</taxon>
        <taxon>Gunneridae</taxon>
        <taxon>Pentapetalae</taxon>
        <taxon>rosids</taxon>
        <taxon>fabids</taxon>
        <taxon>Malpighiales</taxon>
        <taxon>Euphorbiaceae</taxon>
        <taxon>Crotonoideae</taxon>
        <taxon>Manihoteae</taxon>
        <taxon>Manihot</taxon>
    </lineage>
</organism>